<keyword evidence="2" id="KW-0812">Transmembrane</keyword>
<dbReference type="GO" id="GO:0005524">
    <property type="term" value="F:ATP binding"/>
    <property type="evidence" value="ECO:0007669"/>
    <property type="project" value="UniProtKB-KW"/>
</dbReference>
<dbReference type="EMBL" id="UXUI01000790">
    <property type="protein sequence ID" value="VDD85324.1"/>
    <property type="molecule type" value="Genomic_DNA"/>
</dbReference>
<reference evidence="8 9" key="2">
    <citation type="submission" date="2018-10" db="EMBL/GenBank/DDBJ databases">
        <authorList>
            <consortium name="Pathogen Informatics"/>
        </authorList>
    </citation>
    <scope>NUCLEOTIDE SEQUENCE [LARGE SCALE GENOMIC DNA]</scope>
</reference>
<dbReference type="WBParaSite" id="EVEC_0000071001-mRNA-1">
    <property type="protein sequence ID" value="EVEC_0000071001-mRNA-1"/>
    <property type="gene ID" value="EVEC_0000071001"/>
</dbReference>
<keyword evidence="6" id="KW-0472">Membrane</keyword>
<dbReference type="Gene3D" id="1.20.1560.10">
    <property type="entry name" value="ABC transporter type 1, transmembrane domain"/>
    <property type="match status" value="1"/>
</dbReference>
<keyword evidence="5" id="KW-1133">Transmembrane helix</keyword>
<keyword evidence="9" id="KW-1185">Reference proteome</keyword>
<dbReference type="AlphaFoldDB" id="A0A0N4UTQ2"/>
<protein>
    <submittedName>
        <fullName evidence="10">ABC transporter domain-containing protein</fullName>
    </submittedName>
</protein>
<dbReference type="Pfam" id="PF00005">
    <property type="entry name" value="ABC_tran"/>
    <property type="match status" value="1"/>
</dbReference>
<evidence type="ECO:0000256" key="1">
    <source>
        <dbReference type="ARBA" id="ARBA00004141"/>
    </source>
</evidence>
<name>A0A0N4UTQ2_ENTVE</name>
<dbReference type="PROSITE" id="PS50893">
    <property type="entry name" value="ABC_TRANSPORTER_2"/>
    <property type="match status" value="1"/>
</dbReference>
<evidence type="ECO:0000256" key="3">
    <source>
        <dbReference type="ARBA" id="ARBA00022741"/>
    </source>
</evidence>
<organism evidence="10">
    <name type="scientific">Enterobius vermicularis</name>
    <name type="common">Human pinworm</name>
    <dbReference type="NCBI Taxonomy" id="51028"/>
    <lineage>
        <taxon>Eukaryota</taxon>
        <taxon>Metazoa</taxon>
        <taxon>Ecdysozoa</taxon>
        <taxon>Nematoda</taxon>
        <taxon>Chromadorea</taxon>
        <taxon>Rhabditida</taxon>
        <taxon>Spirurina</taxon>
        <taxon>Oxyuridomorpha</taxon>
        <taxon>Oxyuroidea</taxon>
        <taxon>Oxyuridae</taxon>
        <taxon>Enterobius</taxon>
    </lineage>
</organism>
<accession>A0A0N4UTQ2</accession>
<dbReference type="GO" id="GO:0042626">
    <property type="term" value="F:ATPase-coupled transmembrane transporter activity"/>
    <property type="evidence" value="ECO:0007669"/>
    <property type="project" value="TreeGrafter"/>
</dbReference>
<comment type="subcellular location">
    <subcellularLocation>
        <location evidence="1">Membrane</location>
        <topology evidence="1">Multi-pass membrane protein</topology>
    </subcellularLocation>
</comment>
<evidence type="ECO:0000256" key="2">
    <source>
        <dbReference type="ARBA" id="ARBA00022692"/>
    </source>
</evidence>
<dbReference type="Gene3D" id="3.40.50.300">
    <property type="entry name" value="P-loop containing nucleotide triphosphate hydrolases"/>
    <property type="match status" value="1"/>
</dbReference>
<dbReference type="InterPro" id="IPR003439">
    <property type="entry name" value="ABC_transporter-like_ATP-bd"/>
</dbReference>
<dbReference type="PANTHER" id="PTHR24221">
    <property type="entry name" value="ATP-BINDING CASSETTE SUB-FAMILY B"/>
    <property type="match status" value="1"/>
</dbReference>
<dbReference type="STRING" id="51028.A0A0N4UTQ2"/>
<dbReference type="GO" id="GO:0016020">
    <property type="term" value="C:membrane"/>
    <property type="evidence" value="ECO:0007669"/>
    <property type="project" value="UniProtKB-SubCell"/>
</dbReference>
<dbReference type="InterPro" id="IPR039421">
    <property type="entry name" value="Type_1_exporter"/>
</dbReference>
<reference evidence="10" key="1">
    <citation type="submission" date="2017-02" db="UniProtKB">
        <authorList>
            <consortium name="WormBaseParasite"/>
        </authorList>
    </citation>
    <scope>IDENTIFICATION</scope>
</reference>
<evidence type="ECO:0000256" key="6">
    <source>
        <dbReference type="ARBA" id="ARBA00023136"/>
    </source>
</evidence>
<feature type="domain" description="ABC transporter" evidence="7">
    <location>
        <begin position="4"/>
        <end position="180"/>
    </location>
</feature>
<dbReference type="InterPro" id="IPR027417">
    <property type="entry name" value="P-loop_NTPase"/>
</dbReference>
<evidence type="ECO:0000313" key="8">
    <source>
        <dbReference type="EMBL" id="VDD85324.1"/>
    </source>
</evidence>
<dbReference type="PANTHER" id="PTHR24221:SF243">
    <property type="entry name" value="P-GLYCOPROTEIN RELATED"/>
    <property type="match status" value="1"/>
</dbReference>
<sequence length="242" mass="27031">MYLFDGKDVSKLCLHHLRKQIALVGQEPRLFGGSIRDNICLGIDMKPTNAQIEAALNLANASTFVHALPEGIETDVGEKGSKLSGGQKQRIAIARALVRNPKVLLLDEATSALDSEAEKAVQIALDRAREGRTCITIAHRLSSIQNSDLIIYIDGGKVREYGTHTQLMAKRGRYYGLIRKQDLRVSSHQLCAEAVGTAEYCSISTNLEIMKNYKRELLVWMQQSHLETRIIILHKEHEESLN</sequence>
<keyword evidence="4" id="KW-0067">ATP-binding</keyword>
<dbReference type="Proteomes" id="UP000274131">
    <property type="component" value="Unassembled WGS sequence"/>
</dbReference>
<evidence type="ECO:0000256" key="4">
    <source>
        <dbReference type="ARBA" id="ARBA00022840"/>
    </source>
</evidence>
<keyword evidence="3" id="KW-0547">Nucleotide-binding</keyword>
<dbReference type="PROSITE" id="PS00211">
    <property type="entry name" value="ABC_TRANSPORTER_1"/>
    <property type="match status" value="1"/>
</dbReference>
<evidence type="ECO:0000313" key="10">
    <source>
        <dbReference type="WBParaSite" id="EVEC_0000071001-mRNA-1"/>
    </source>
</evidence>
<evidence type="ECO:0000259" key="7">
    <source>
        <dbReference type="PROSITE" id="PS50893"/>
    </source>
</evidence>
<dbReference type="InterPro" id="IPR017871">
    <property type="entry name" value="ABC_transporter-like_CS"/>
</dbReference>
<gene>
    <name evidence="8" type="ORF">EVEC_LOCUS467</name>
</gene>
<dbReference type="GO" id="GO:0016887">
    <property type="term" value="F:ATP hydrolysis activity"/>
    <property type="evidence" value="ECO:0007669"/>
    <property type="project" value="InterPro"/>
</dbReference>
<dbReference type="InterPro" id="IPR036640">
    <property type="entry name" value="ABC1_TM_sf"/>
</dbReference>
<evidence type="ECO:0000313" key="9">
    <source>
        <dbReference type="Proteomes" id="UP000274131"/>
    </source>
</evidence>
<dbReference type="SUPFAM" id="SSF52540">
    <property type="entry name" value="P-loop containing nucleoside triphosphate hydrolases"/>
    <property type="match status" value="1"/>
</dbReference>
<proteinExistence type="predicted"/>
<dbReference type="OrthoDB" id="6500128at2759"/>
<evidence type="ECO:0000256" key="5">
    <source>
        <dbReference type="ARBA" id="ARBA00022989"/>
    </source>
</evidence>
<dbReference type="FunFam" id="3.40.50.300:FF:000913">
    <property type="entry name" value="ABC multidrug transporter SitT"/>
    <property type="match status" value="1"/>
</dbReference>